<comment type="caution">
    <text evidence="3">The sequence shown here is derived from an EMBL/GenBank/DDBJ whole genome shotgun (WGS) entry which is preliminary data.</text>
</comment>
<sequence length="509" mass="58060">MDSNSSSSFDASYAGPMTRRRTKDLAEGASKDVTGLVKEMLSQPALSQTLESIQEVPIAEEENKSLDGSEFSFLENIHTANLRDSPRSVSSFAMPVMMTNTTSLEEQVSTIAQTLEELMKSMKEREALRDAQITLLMDKMGNTSGLNCEDEGSRPKQTHNDKPESSTKDLNFSTEGSISPDQLKELIKEVIKDQVGGGSQTSIAYAKPYTQRIDLLRMPQNYQPSKFQQFEGKGNPRQHVAHFVETCNNAGTYGDLMVKQFVRSLKGNAFDWYIDLAPGFVDSWNQMEREFLNRFYSTRRTVSMIELTNSKQWKEEPVIDYIQRWRNLSLNCKDQLSEASAIEMCIQGMNWAISYILQGIKPKTFEELATRAHDMELSIASNGRQGPPVQEPRKGREGQDTRKGGKFPPKLENKQSLTVTTTPLKVSVKPKMKEQMPDFIQDKGRRRLTLQEMQEKQYPFPDSDIFEMLDYLLKLKLIELPEMKRPEEADQTNNPKYCKYHRLIGHPIE</sequence>
<dbReference type="PANTHER" id="PTHR33437">
    <property type="entry name" value="OS06G0361200 PROTEIN"/>
    <property type="match status" value="1"/>
</dbReference>
<reference evidence="3 4" key="1">
    <citation type="journal article" date="2023" name="G3 (Bethesda)">
        <title>A haplotype-resolved chromosome-scale genome for Quercus rubra L. provides insights into the genetics of adaptive traits for red oak species.</title>
        <authorList>
            <person name="Kapoor B."/>
            <person name="Jenkins J."/>
            <person name="Schmutz J."/>
            <person name="Zhebentyayeva T."/>
            <person name="Kuelheim C."/>
            <person name="Coggeshall M."/>
            <person name="Heim C."/>
            <person name="Lasky J.R."/>
            <person name="Leites L."/>
            <person name="Islam-Faridi N."/>
            <person name="Romero-Severson J."/>
            <person name="DeLeo V.L."/>
            <person name="Lucas S.M."/>
            <person name="Lazic D."/>
            <person name="Gailing O."/>
            <person name="Carlson J."/>
            <person name="Staton M."/>
        </authorList>
    </citation>
    <scope>NUCLEOTIDE SEQUENCE [LARGE SCALE GENOMIC DNA]</scope>
    <source>
        <strain evidence="3">Pseudo-F2</strain>
    </source>
</reference>
<feature type="compositionally biased region" description="Basic and acidic residues" evidence="1">
    <location>
        <begin position="151"/>
        <end position="167"/>
    </location>
</feature>
<feature type="compositionally biased region" description="Polar residues" evidence="1">
    <location>
        <begin position="168"/>
        <end position="177"/>
    </location>
</feature>
<dbReference type="InterPro" id="IPR005162">
    <property type="entry name" value="Retrotrans_gag_dom"/>
</dbReference>
<evidence type="ECO:0000259" key="2">
    <source>
        <dbReference type="Pfam" id="PF03732"/>
    </source>
</evidence>
<feature type="region of interest" description="Disordered" evidence="1">
    <location>
        <begin position="1"/>
        <end position="29"/>
    </location>
</feature>
<dbReference type="PANTHER" id="PTHR33437:SF2">
    <property type="entry name" value="OS06G0361200 PROTEIN"/>
    <property type="match status" value="1"/>
</dbReference>
<dbReference type="Proteomes" id="UP001324115">
    <property type="component" value="Unassembled WGS sequence"/>
</dbReference>
<gene>
    <name evidence="3" type="ORF">RGQ29_029007</name>
</gene>
<feature type="compositionally biased region" description="Basic and acidic residues" evidence="1">
    <location>
        <begin position="391"/>
        <end position="412"/>
    </location>
</feature>
<proteinExistence type="predicted"/>
<evidence type="ECO:0000313" key="3">
    <source>
        <dbReference type="EMBL" id="KAK4579152.1"/>
    </source>
</evidence>
<evidence type="ECO:0000256" key="1">
    <source>
        <dbReference type="SAM" id="MobiDB-lite"/>
    </source>
</evidence>
<dbReference type="AlphaFoldDB" id="A0AAN7ETD6"/>
<accession>A0AAN7ETD6</accession>
<feature type="region of interest" description="Disordered" evidence="1">
    <location>
        <begin position="377"/>
        <end position="412"/>
    </location>
</feature>
<dbReference type="Pfam" id="PF03732">
    <property type="entry name" value="Retrotrans_gag"/>
    <property type="match status" value="1"/>
</dbReference>
<protein>
    <recommendedName>
        <fullName evidence="2">Retrotransposon gag domain-containing protein</fullName>
    </recommendedName>
</protein>
<feature type="region of interest" description="Disordered" evidence="1">
    <location>
        <begin position="144"/>
        <end position="177"/>
    </location>
</feature>
<organism evidence="3 4">
    <name type="scientific">Quercus rubra</name>
    <name type="common">Northern red oak</name>
    <name type="synonym">Quercus borealis</name>
    <dbReference type="NCBI Taxonomy" id="3512"/>
    <lineage>
        <taxon>Eukaryota</taxon>
        <taxon>Viridiplantae</taxon>
        <taxon>Streptophyta</taxon>
        <taxon>Embryophyta</taxon>
        <taxon>Tracheophyta</taxon>
        <taxon>Spermatophyta</taxon>
        <taxon>Magnoliopsida</taxon>
        <taxon>eudicotyledons</taxon>
        <taxon>Gunneridae</taxon>
        <taxon>Pentapetalae</taxon>
        <taxon>rosids</taxon>
        <taxon>fabids</taxon>
        <taxon>Fagales</taxon>
        <taxon>Fagaceae</taxon>
        <taxon>Quercus</taxon>
    </lineage>
</organism>
<feature type="domain" description="Retrotransposon gag" evidence="2">
    <location>
        <begin position="261"/>
        <end position="350"/>
    </location>
</feature>
<evidence type="ECO:0000313" key="4">
    <source>
        <dbReference type="Proteomes" id="UP001324115"/>
    </source>
</evidence>
<keyword evidence="4" id="KW-1185">Reference proteome</keyword>
<name>A0AAN7ETD6_QUERU</name>
<dbReference type="EMBL" id="JAXUIC010000008">
    <property type="protein sequence ID" value="KAK4579152.1"/>
    <property type="molecule type" value="Genomic_DNA"/>
</dbReference>